<gene>
    <name evidence="5" type="ORF">BRADI_1g58951v3</name>
</gene>
<dbReference type="STRING" id="15368.A0A0Q3JU88"/>
<evidence type="ECO:0000313" key="6">
    <source>
        <dbReference type="EnsemblPlants" id="KQK21139"/>
    </source>
</evidence>
<proteinExistence type="inferred from homology"/>
<dbReference type="InParanoid" id="A0A0Q3JU88"/>
<dbReference type="EnsemblPlants" id="KQK21139">
    <property type="protein sequence ID" value="KQK21139"/>
    <property type="gene ID" value="BRADI_1g58951v3"/>
</dbReference>
<evidence type="ECO:0000313" key="5">
    <source>
        <dbReference type="EMBL" id="KQK21139.1"/>
    </source>
</evidence>
<dbReference type="Pfam" id="PF00657">
    <property type="entry name" value="Lipase_GDSL"/>
    <property type="match status" value="1"/>
</dbReference>
<dbReference type="GO" id="GO:0006629">
    <property type="term" value="P:lipid metabolic process"/>
    <property type="evidence" value="ECO:0007669"/>
    <property type="project" value="UniProtKB-KW"/>
</dbReference>
<reference evidence="5" key="2">
    <citation type="submission" date="2017-06" db="EMBL/GenBank/DDBJ databases">
        <title>WGS assembly of Brachypodium distachyon.</title>
        <authorList>
            <consortium name="The International Brachypodium Initiative"/>
            <person name="Lucas S."/>
            <person name="Harmon-Smith M."/>
            <person name="Lail K."/>
            <person name="Tice H."/>
            <person name="Grimwood J."/>
            <person name="Bruce D."/>
            <person name="Barry K."/>
            <person name="Shu S."/>
            <person name="Lindquist E."/>
            <person name="Wang M."/>
            <person name="Pitluck S."/>
            <person name="Vogel J.P."/>
            <person name="Garvin D.F."/>
            <person name="Mockler T.C."/>
            <person name="Schmutz J."/>
            <person name="Rokhsar D."/>
            <person name="Bevan M.W."/>
        </authorList>
    </citation>
    <scope>NUCLEOTIDE SEQUENCE</scope>
    <source>
        <strain evidence="5">Bd21</strain>
    </source>
</reference>
<dbReference type="InterPro" id="IPR036514">
    <property type="entry name" value="SGNH_hydro_sf"/>
</dbReference>
<reference evidence="6" key="3">
    <citation type="submission" date="2018-08" db="UniProtKB">
        <authorList>
            <consortium name="EnsemblPlants"/>
        </authorList>
    </citation>
    <scope>IDENTIFICATION</scope>
    <source>
        <strain evidence="6">cv. Bd21</strain>
    </source>
</reference>
<evidence type="ECO:0000256" key="1">
    <source>
        <dbReference type="ARBA" id="ARBA00008668"/>
    </source>
</evidence>
<dbReference type="EMBL" id="CM000880">
    <property type="protein sequence ID" value="KQK21139.1"/>
    <property type="molecule type" value="Genomic_DNA"/>
</dbReference>
<dbReference type="PANTHER" id="PTHR46020">
    <property type="entry name" value="OSJNBB0059K02.9 PROTEIN"/>
    <property type="match status" value="1"/>
</dbReference>
<evidence type="ECO:0000256" key="2">
    <source>
        <dbReference type="ARBA" id="ARBA00022801"/>
    </source>
</evidence>
<accession>A0A0Q3JU88</accession>
<dbReference type="AlphaFoldDB" id="A0A0Q3JU88"/>
<dbReference type="InterPro" id="IPR001087">
    <property type="entry name" value="GDSL"/>
</dbReference>
<evidence type="ECO:0000256" key="3">
    <source>
        <dbReference type="ARBA" id="ARBA00023098"/>
    </source>
</evidence>
<organism evidence="5">
    <name type="scientific">Brachypodium distachyon</name>
    <name type="common">Purple false brome</name>
    <name type="synonym">Trachynia distachya</name>
    <dbReference type="NCBI Taxonomy" id="15368"/>
    <lineage>
        <taxon>Eukaryota</taxon>
        <taxon>Viridiplantae</taxon>
        <taxon>Streptophyta</taxon>
        <taxon>Embryophyta</taxon>
        <taxon>Tracheophyta</taxon>
        <taxon>Spermatophyta</taxon>
        <taxon>Magnoliopsida</taxon>
        <taxon>Liliopsida</taxon>
        <taxon>Poales</taxon>
        <taxon>Poaceae</taxon>
        <taxon>BOP clade</taxon>
        <taxon>Pooideae</taxon>
        <taxon>Stipodae</taxon>
        <taxon>Brachypodieae</taxon>
        <taxon>Brachypodium</taxon>
    </lineage>
</organism>
<feature type="region of interest" description="Disordered" evidence="4">
    <location>
        <begin position="163"/>
        <end position="189"/>
    </location>
</feature>
<keyword evidence="3" id="KW-0443">Lipid metabolism</keyword>
<dbReference type="Gramene" id="KQK21139">
    <property type="protein sequence ID" value="KQK21139"/>
    <property type="gene ID" value="BRADI_1g58951v3"/>
</dbReference>
<name>A0A0Q3JU88_BRADI</name>
<dbReference type="Proteomes" id="UP000008810">
    <property type="component" value="Chromosome 1"/>
</dbReference>
<sequence length="234" mass="25854">LFVFGDSFADNGNLAKDATQRVADKGITRQWYFPYGFSASGSAPTGRFSNGRVQSDFIDRQLREPHLLRAISPAQLAAGSVALIAVSGNDDYGRVTVSVFGDVTTFIKNVTSTIAASADRLRKLGTGKVLVNNLHPVGCVPSQTRAEGYGACDSVANAGAPVHKQERKARWRHGRRQGPQGDTEGGPYEYRYTLCEDPERYFYWDEMHPTQAAWEAVMWYLQEDINKFLGPAQQ</sequence>
<dbReference type="OrthoDB" id="1600564at2759"/>
<keyword evidence="7" id="KW-1185">Reference proteome</keyword>
<dbReference type="GO" id="GO:0016788">
    <property type="term" value="F:hydrolase activity, acting on ester bonds"/>
    <property type="evidence" value="ECO:0007669"/>
    <property type="project" value="InterPro"/>
</dbReference>
<reference evidence="5 6" key="1">
    <citation type="journal article" date="2010" name="Nature">
        <title>Genome sequencing and analysis of the model grass Brachypodium distachyon.</title>
        <authorList>
            <consortium name="International Brachypodium Initiative"/>
        </authorList>
    </citation>
    <scope>NUCLEOTIDE SEQUENCE [LARGE SCALE GENOMIC DNA]</scope>
    <source>
        <strain evidence="5 6">Bd21</strain>
    </source>
</reference>
<evidence type="ECO:0008006" key="8">
    <source>
        <dbReference type="Google" id="ProtNLM"/>
    </source>
</evidence>
<comment type="similarity">
    <text evidence="1">Belongs to the 'GDSL' lipolytic enzyme family.</text>
</comment>
<evidence type="ECO:0000313" key="7">
    <source>
        <dbReference type="Proteomes" id="UP000008810"/>
    </source>
</evidence>
<keyword evidence="2" id="KW-0378">Hydrolase</keyword>
<protein>
    <recommendedName>
        <fullName evidence="8">SGNH hydrolase-type esterase domain-containing protein</fullName>
    </recommendedName>
</protein>
<dbReference type="PANTHER" id="PTHR46020:SF29">
    <property type="entry name" value="GDSL ESTERASE_LIPASE"/>
    <property type="match status" value="1"/>
</dbReference>
<feature type="compositionally biased region" description="Basic residues" evidence="4">
    <location>
        <begin position="165"/>
        <end position="176"/>
    </location>
</feature>
<feature type="non-terminal residue" evidence="5">
    <location>
        <position position="1"/>
    </location>
</feature>
<evidence type="ECO:0000256" key="4">
    <source>
        <dbReference type="SAM" id="MobiDB-lite"/>
    </source>
</evidence>
<dbReference type="Gene3D" id="3.40.50.1110">
    <property type="entry name" value="SGNH hydrolase"/>
    <property type="match status" value="1"/>
</dbReference>